<dbReference type="EMBL" id="BNJJ01000003">
    <property type="protein sequence ID" value="GHO83310.1"/>
    <property type="molecule type" value="Genomic_DNA"/>
</dbReference>
<organism evidence="1 2">
    <name type="scientific">Dictyobacter formicarum</name>
    <dbReference type="NCBI Taxonomy" id="2778368"/>
    <lineage>
        <taxon>Bacteria</taxon>
        <taxon>Bacillati</taxon>
        <taxon>Chloroflexota</taxon>
        <taxon>Ktedonobacteria</taxon>
        <taxon>Ktedonobacterales</taxon>
        <taxon>Dictyobacteraceae</taxon>
        <taxon>Dictyobacter</taxon>
    </lineage>
</organism>
<evidence type="ECO:0000313" key="2">
    <source>
        <dbReference type="Proteomes" id="UP000635565"/>
    </source>
</evidence>
<reference evidence="1 2" key="1">
    <citation type="journal article" date="2021" name="Int. J. Syst. Evol. Microbiol.">
        <title>Reticulibacter mediterranei gen. nov., sp. nov., within the new family Reticulibacteraceae fam. nov., and Ktedonospora formicarum gen. nov., sp. nov., Ktedonobacter robiniae sp. nov., Dictyobacter formicarum sp. nov. and Dictyobacter arantiisoli sp. nov., belonging to the class Ktedonobacteria.</title>
        <authorList>
            <person name="Yabe S."/>
            <person name="Zheng Y."/>
            <person name="Wang C.M."/>
            <person name="Sakai Y."/>
            <person name="Abe K."/>
            <person name="Yokota A."/>
            <person name="Donadio S."/>
            <person name="Cavaletti L."/>
            <person name="Monciardini P."/>
        </authorList>
    </citation>
    <scope>NUCLEOTIDE SEQUENCE [LARGE SCALE GENOMIC DNA]</scope>
    <source>
        <strain evidence="1 2">SOSP1-9</strain>
    </source>
</reference>
<gene>
    <name evidence="1" type="ORF">KSZ_13160</name>
</gene>
<dbReference type="Proteomes" id="UP000635565">
    <property type="component" value="Unassembled WGS sequence"/>
</dbReference>
<keyword evidence="2" id="KW-1185">Reference proteome</keyword>
<name>A0ABQ3VBZ1_9CHLR</name>
<dbReference type="RefSeq" id="WP_201360987.1">
    <property type="nucleotide sequence ID" value="NZ_BNJJ01000003.1"/>
</dbReference>
<accession>A0ABQ3VBZ1</accession>
<evidence type="ECO:0000313" key="1">
    <source>
        <dbReference type="EMBL" id="GHO83310.1"/>
    </source>
</evidence>
<proteinExistence type="predicted"/>
<protein>
    <recommendedName>
        <fullName evidence="3">Transposase InsH N-terminal domain-containing protein</fullName>
    </recommendedName>
</protein>
<evidence type="ECO:0008006" key="3">
    <source>
        <dbReference type="Google" id="ProtNLM"/>
    </source>
</evidence>
<sequence length="168" mass="18247">MIPTIINQAAPVAPPVYHRAQARLGPALHIDALTLVNTLHLLALCRLAVRLAYRRCPPPLPAGPGGAPRTYSEAFLLLIALLRTLWRLSYQDMRDWLRSWPALALACGLPLGKDGHPHIPCPSQQCKRGKQAGAPLPEALFILSVLTAIRSRLIGARDLIIDSAPILA</sequence>
<comment type="caution">
    <text evidence="1">The sequence shown here is derived from an EMBL/GenBank/DDBJ whole genome shotgun (WGS) entry which is preliminary data.</text>
</comment>